<accession>A0ABQ6TQ85</accession>
<dbReference type="PANTHER" id="PTHR42695:SF5">
    <property type="entry name" value="GLUTAMINE AMIDOTRANSFERASE YLR126C-RELATED"/>
    <property type="match status" value="1"/>
</dbReference>
<dbReference type="EMBL" id="VZRA01000001">
    <property type="protein sequence ID" value="KAB0671146.1"/>
    <property type="molecule type" value="Genomic_DNA"/>
</dbReference>
<evidence type="ECO:0000313" key="2">
    <source>
        <dbReference type="EMBL" id="KAB0671146.1"/>
    </source>
</evidence>
<name>A0ABQ6TQ85_9BACT</name>
<gene>
    <name evidence="2" type="ORF">F6V30_00700</name>
</gene>
<sequence length="224" mass="24490">MFHIIQNDPEVPPGNITDHLQAMGIAAKVCHAYRNEPLPAPEETQGVIVLGGAMCANDDQRHPFLTQVKGFIREMVAHRTPYLGICLGGQLLAAAMGGKVVANRWEELGTLEVELTTAGREDRLFTGCAPRLGTFQWHHDSFDIPPGAVLLAASPACPHQAFRIGPCAWGTQFHPEVTEEIIRAWCAWDSATRERADELVAAWRAEANYGATARRLLENFVGAA</sequence>
<reference evidence="2 3" key="1">
    <citation type="journal article" date="2020" name="Microorganisms">
        <title>Description of Three Novel Members in the Family Geobacteraceae, Oryzomonas japonicum gen. nov., sp. nov., Oryzomonas sagensis sp. nov., and Oryzomonas ruber sp. nov.</title>
        <authorList>
            <person name="Xu Z."/>
            <person name="Masuda Y."/>
            <person name="Hayakawa C."/>
            <person name="Ushijima N."/>
            <person name="Kawano K."/>
            <person name="Shiratori Y."/>
            <person name="Senoo K."/>
            <person name="Itoh H."/>
        </authorList>
    </citation>
    <scope>NUCLEOTIDE SEQUENCE [LARGE SCALE GENOMIC DNA]</scope>
    <source>
        <strain evidence="2 3">Red100</strain>
    </source>
</reference>
<dbReference type="InterPro" id="IPR017926">
    <property type="entry name" value="GATASE"/>
</dbReference>
<proteinExistence type="predicted"/>
<dbReference type="InterPro" id="IPR044992">
    <property type="entry name" value="ChyE-like"/>
</dbReference>
<keyword evidence="2" id="KW-0315">Glutamine amidotransferase</keyword>
<organism evidence="2 3">
    <name type="scientific">Oryzomonas sagensis</name>
    <dbReference type="NCBI Taxonomy" id="2603857"/>
    <lineage>
        <taxon>Bacteria</taxon>
        <taxon>Pseudomonadati</taxon>
        <taxon>Thermodesulfobacteriota</taxon>
        <taxon>Desulfuromonadia</taxon>
        <taxon>Geobacterales</taxon>
        <taxon>Geobacteraceae</taxon>
        <taxon>Oryzomonas</taxon>
    </lineage>
</organism>
<comment type="caution">
    <text evidence="2">The sequence shown here is derived from an EMBL/GenBank/DDBJ whole genome shotgun (WGS) entry which is preliminary data.</text>
</comment>
<dbReference type="PANTHER" id="PTHR42695">
    <property type="entry name" value="GLUTAMINE AMIDOTRANSFERASE YLR126C-RELATED"/>
    <property type="match status" value="1"/>
</dbReference>
<protein>
    <submittedName>
        <fullName evidence="2">Type 1 glutamine amidotransferase</fullName>
    </submittedName>
</protein>
<evidence type="ECO:0000259" key="1">
    <source>
        <dbReference type="Pfam" id="PF00117"/>
    </source>
</evidence>
<dbReference type="Gene3D" id="3.40.50.880">
    <property type="match status" value="1"/>
</dbReference>
<dbReference type="InterPro" id="IPR029062">
    <property type="entry name" value="Class_I_gatase-like"/>
</dbReference>
<dbReference type="Proteomes" id="UP000798046">
    <property type="component" value="Unassembled WGS sequence"/>
</dbReference>
<dbReference type="PROSITE" id="PS51273">
    <property type="entry name" value="GATASE_TYPE_1"/>
    <property type="match status" value="1"/>
</dbReference>
<evidence type="ECO:0000313" key="3">
    <source>
        <dbReference type="Proteomes" id="UP000798046"/>
    </source>
</evidence>
<keyword evidence="3" id="KW-1185">Reference proteome</keyword>
<dbReference type="Pfam" id="PF00117">
    <property type="entry name" value="GATase"/>
    <property type="match status" value="1"/>
</dbReference>
<dbReference type="SUPFAM" id="SSF52317">
    <property type="entry name" value="Class I glutamine amidotransferase-like"/>
    <property type="match status" value="1"/>
</dbReference>
<feature type="domain" description="Glutamine amidotransferase" evidence="1">
    <location>
        <begin position="15"/>
        <end position="179"/>
    </location>
</feature>
<dbReference type="RefSeq" id="WP_151154628.1">
    <property type="nucleotide sequence ID" value="NZ_VZRA01000001.1"/>
</dbReference>
<dbReference type="CDD" id="cd01741">
    <property type="entry name" value="GATase1_1"/>
    <property type="match status" value="1"/>
</dbReference>